<dbReference type="OrthoDB" id="3230530at2759"/>
<feature type="region of interest" description="Disordered" evidence="1">
    <location>
        <begin position="362"/>
        <end position="555"/>
    </location>
</feature>
<feature type="region of interest" description="Disordered" evidence="1">
    <location>
        <begin position="228"/>
        <end position="259"/>
    </location>
</feature>
<dbReference type="EMBL" id="KN837119">
    <property type="protein sequence ID" value="KIJ43951.1"/>
    <property type="molecule type" value="Genomic_DNA"/>
</dbReference>
<keyword evidence="3" id="KW-1185">Reference proteome</keyword>
<organism evidence="2 3">
    <name type="scientific">Sphaerobolus stellatus (strain SS14)</name>
    <dbReference type="NCBI Taxonomy" id="990650"/>
    <lineage>
        <taxon>Eukaryota</taxon>
        <taxon>Fungi</taxon>
        <taxon>Dikarya</taxon>
        <taxon>Basidiomycota</taxon>
        <taxon>Agaricomycotina</taxon>
        <taxon>Agaricomycetes</taxon>
        <taxon>Phallomycetidae</taxon>
        <taxon>Geastrales</taxon>
        <taxon>Sphaerobolaceae</taxon>
        <taxon>Sphaerobolus</taxon>
    </lineage>
</organism>
<accession>A0A0C9VZJ1</accession>
<evidence type="ECO:0000256" key="1">
    <source>
        <dbReference type="SAM" id="MobiDB-lite"/>
    </source>
</evidence>
<sequence>MVHLSLAAPHGSTHSFPHAGFLALTPLKIEGVVRTRLDHHRKPLKACNIQVALRCYEARVGPSGVAQSRLLVDHAVTLWSKPRDEPCADIGDGDWPFKIVLPPRLAGPSSATFHEYRVFWRVEAVINHVPIAGVGHKMVKTCDISLLRYDSGVSLPPNAPGWSQVGRPKANPALRYVVRPPTTPLGPQDLVPVSFKFAPSDPTTYITSISTTLERRFAFNAGSFPSADFDDDNEDPMSSTTHLLRRTPPPPSSKSSLPKVTTSIIASAESTEIPRVEGGLFRKTLTLQIPTPKSASHWAIGETMRTELVTLRFFLRTKVTLAYPHTGALESFDLEDTEICLIAANESERRLAKVKYQEAVARARSRDGKRLPSPPPSPNPESSTRMTVDELIATGGSAKTKTPRRPHTSSGLRDAARGATRRSVLMRAEKEVPSLRVRSSRGVISASAPASSSGHSERERERDMEIERGRVVYPGPPAECYLPVVPSYSAPHPSQHPNQNPQNPHALPQHLRPPPTHSHSSYTHTTNTRPIQTPIPSISTSRSLSSSAPSSLPTPVTPDFVAAWEEELERIAAQSQRRSEEMLGFATRGRSMGVGMVGRNAT</sequence>
<feature type="non-terminal residue" evidence="2">
    <location>
        <position position="602"/>
    </location>
</feature>
<gene>
    <name evidence="2" type="ORF">M422DRAFT_30543</name>
</gene>
<evidence type="ECO:0000313" key="2">
    <source>
        <dbReference type="EMBL" id="KIJ43951.1"/>
    </source>
</evidence>
<feature type="compositionally biased region" description="Low complexity" evidence="1">
    <location>
        <begin position="491"/>
        <end position="510"/>
    </location>
</feature>
<feature type="compositionally biased region" description="Low complexity" evidence="1">
    <location>
        <begin position="517"/>
        <end position="555"/>
    </location>
</feature>
<reference evidence="2 3" key="1">
    <citation type="submission" date="2014-06" db="EMBL/GenBank/DDBJ databases">
        <title>Evolutionary Origins and Diversification of the Mycorrhizal Mutualists.</title>
        <authorList>
            <consortium name="DOE Joint Genome Institute"/>
            <consortium name="Mycorrhizal Genomics Consortium"/>
            <person name="Kohler A."/>
            <person name="Kuo A."/>
            <person name="Nagy L.G."/>
            <person name="Floudas D."/>
            <person name="Copeland A."/>
            <person name="Barry K.W."/>
            <person name="Cichocki N."/>
            <person name="Veneault-Fourrey C."/>
            <person name="LaButti K."/>
            <person name="Lindquist E.A."/>
            <person name="Lipzen A."/>
            <person name="Lundell T."/>
            <person name="Morin E."/>
            <person name="Murat C."/>
            <person name="Riley R."/>
            <person name="Ohm R."/>
            <person name="Sun H."/>
            <person name="Tunlid A."/>
            <person name="Henrissat B."/>
            <person name="Grigoriev I.V."/>
            <person name="Hibbett D.S."/>
            <person name="Martin F."/>
        </authorList>
    </citation>
    <scope>NUCLEOTIDE SEQUENCE [LARGE SCALE GENOMIC DNA]</scope>
    <source>
        <strain evidence="2 3">SS14</strain>
    </source>
</reference>
<dbReference type="HOGENOM" id="CLU_014309_0_0_1"/>
<protein>
    <submittedName>
        <fullName evidence="2">Uncharacterized protein</fullName>
    </submittedName>
</protein>
<dbReference type="AlphaFoldDB" id="A0A0C9VZJ1"/>
<evidence type="ECO:0000313" key="3">
    <source>
        <dbReference type="Proteomes" id="UP000054279"/>
    </source>
</evidence>
<feature type="compositionally biased region" description="Basic and acidic residues" evidence="1">
    <location>
        <begin position="455"/>
        <end position="470"/>
    </location>
</feature>
<proteinExistence type="predicted"/>
<name>A0A0C9VZJ1_SPHS4</name>
<dbReference type="Proteomes" id="UP000054279">
    <property type="component" value="Unassembled WGS sequence"/>
</dbReference>